<evidence type="ECO:0000313" key="13">
    <source>
        <dbReference type="EMBL" id="KAK1594427.1"/>
    </source>
</evidence>
<feature type="domain" description="RRN7-type" evidence="10">
    <location>
        <begin position="11"/>
        <end position="34"/>
    </location>
</feature>
<keyword evidence="4" id="KW-0863">Zinc-finger</keyword>
<keyword evidence="5" id="KW-0862">Zinc</keyword>
<evidence type="ECO:0000256" key="4">
    <source>
        <dbReference type="ARBA" id="ARBA00022771"/>
    </source>
</evidence>
<dbReference type="GO" id="GO:0008270">
    <property type="term" value="F:zinc ion binding"/>
    <property type="evidence" value="ECO:0007669"/>
    <property type="project" value="UniProtKB-KW"/>
</dbReference>
<keyword evidence="9" id="KW-0539">Nucleus</keyword>
<keyword evidence="3" id="KW-0479">Metal-binding</keyword>
<dbReference type="GO" id="GO:0001164">
    <property type="term" value="F:RNA polymerase I core promoter sequence-specific DNA binding"/>
    <property type="evidence" value="ECO:0007669"/>
    <property type="project" value="InterPro"/>
</dbReference>
<sequence length="546" mass="62055">MAPERELHKFPKGERCEFCGSRKWYLENGLRYCAKEGHQLQGYVEFDLGDEDFGQKGRVSRKEKQVKERVKRVLSGQQARDLYLECLQLVLREQILWLVTKKGHAAELETVVRDLWDLRTCRAPTVVHDDSASEGEPSLFSSQLDLMLDEPAHARTKRAQSWAAEDGREWPAPRVMDTLGLCILGCVLLRIPTRIGDIARWVRAGSIPYREAYWQLPQEMRDRLPPSYTNPLKAARLAAFDHGELHASVLNLALSYHVNYNMVFPPLNDVLMTLQYVRELGLPVEMIAIARRIPPIANLTFGFPLEKTRIRLIHQPEVLLVAVIVLATIHCFPFENCTASNHDENSFLVPRLDWEKWRTIMAPALSTGLVQMRVDYTDVTASQILSMGPAELDDYFAHLSLLTDPQAEETMLAKYFPVEEQPSKQALSETPEDETVGRLRAIQAQAASFVDPVGQPGQRERGPQKGIYYSYKSEEDLPPAGRDFFKLAAQLAGLSVPMLVRAVNMLEAHIVIWQREQRRAASERRERCRSVVNVDSETEQPTSTGL</sequence>
<evidence type="ECO:0000313" key="14">
    <source>
        <dbReference type="Proteomes" id="UP001230504"/>
    </source>
</evidence>
<dbReference type="InterPro" id="IPR048538">
    <property type="entry name" value="Rrn7_cyclin_C"/>
</dbReference>
<dbReference type="PANTHER" id="PTHR31576">
    <property type="entry name" value="TATA BOX-BINDING PROTEIN-ASSOCIATED FACTOR RNA POLYMERASE I SUBUNIT B"/>
    <property type="match status" value="1"/>
</dbReference>
<evidence type="ECO:0008006" key="15">
    <source>
        <dbReference type="Google" id="ProtNLM"/>
    </source>
</evidence>
<protein>
    <recommendedName>
        <fullName evidence="15">Forms a complex with the other RRN protein RRN6 and RRN11</fullName>
    </recommendedName>
</protein>
<keyword evidence="6" id="KW-0805">Transcription regulation</keyword>
<dbReference type="InterPro" id="IPR021752">
    <property type="entry name" value="TF_Rrn7_Zf"/>
</dbReference>
<dbReference type="Proteomes" id="UP001230504">
    <property type="component" value="Unassembled WGS sequence"/>
</dbReference>
<dbReference type="InterPro" id="IPR048540">
    <property type="entry name" value="Rrn7_cyclin_N"/>
</dbReference>
<gene>
    <name evidence="13" type="ORF">LY79DRAFT_549711</name>
</gene>
<dbReference type="InterPro" id="IPR033599">
    <property type="entry name" value="TAF1B/Rrn7"/>
</dbReference>
<organism evidence="13 14">
    <name type="scientific">Colletotrichum navitas</name>
    <dbReference type="NCBI Taxonomy" id="681940"/>
    <lineage>
        <taxon>Eukaryota</taxon>
        <taxon>Fungi</taxon>
        <taxon>Dikarya</taxon>
        <taxon>Ascomycota</taxon>
        <taxon>Pezizomycotina</taxon>
        <taxon>Sordariomycetes</taxon>
        <taxon>Hypocreomycetidae</taxon>
        <taxon>Glomerellales</taxon>
        <taxon>Glomerellaceae</taxon>
        <taxon>Colletotrichum</taxon>
        <taxon>Colletotrichum graminicola species complex</taxon>
    </lineage>
</organism>
<accession>A0AAD8Q208</accession>
<feature type="domain" description="Rrn7/TAF1B C-terminal cyclin" evidence="12">
    <location>
        <begin position="240"/>
        <end position="396"/>
    </location>
</feature>
<feature type="domain" description="Rrn7/TAF1B N-terminal cyclin" evidence="11">
    <location>
        <begin position="87"/>
        <end position="218"/>
    </location>
</feature>
<evidence type="ECO:0000256" key="8">
    <source>
        <dbReference type="ARBA" id="ARBA00023163"/>
    </source>
</evidence>
<comment type="subcellular location">
    <subcellularLocation>
        <location evidence="1">Nucleus</location>
        <location evidence="1">Nucleolus</location>
    </subcellularLocation>
</comment>
<evidence type="ECO:0000256" key="5">
    <source>
        <dbReference type="ARBA" id="ARBA00022833"/>
    </source>
</evidence>
<dbReference type="Pfam" id="PF20644">
    <property type="entry name" value="Rrn7_cyclin_N"/>
    <property type="match status" value="1"/>
</dbReference>
<evidence type="ECO:0000259" key="11">
    <source>
        <dbReference type="Pfam" id="PF20644"/>
    </source>
</evidence>
<name>A0AAD8Q208_9PEZI</name>
<comment type="similarity">
    <text evidence="2">Belongs to the RRN7/TAF1B family.</text>
</comment>
<evidence type="ECO:0000259" key="10">
    <source>
        <dbReference type="Pfam" id="PF11781"/>
    </source>
</evidence>
<evidence type="ECO:0000256" key="6">
    <source>
        <dbReference type="ARBA" id="ARBA00023015"/>
    </source>
</evidence>
<keyword evidence="8" id="KW-0804">Transcription</keyword>
<evidence type="ECO:0000256" key="2">
    <source>
        <dbReference type="ARBA" id="ARBA00006899"/>
    </source>
</evidence>
<evidence type="ECO:0000259" key="12">
    <source>
        <dbReference type="Pfam" id="PF20645"/>
    </source>
</evidence>
<evidence type="ECO:0000256" key="7">
    <source>
        <dbReference type="ARBA" id="ARBA00023125"/>
    </source>
</evidence>
<evidence type="ECO:0000256" key="3">
    <source>
        <dbReference type="ARBA" id="ARBA00022723"/>
    </source>
</evidence>
<dbReference type="AlphaFoldDB" id="A0AAD8Q208"/>
<proteinExistence type="inferred from homology"/>
<dbReference type="RefSeq" id="XP_060415610.1">
    <property type="nucleotide sequence ID" value="XM_060557497.1"/>
</dbReference>
<dbReference type="EMBL" id="JAHLJV010000020">
    <property type="protein sequence ID" value="KAK1594427.1"/>
    <property type="molecule type" value="Genomic_DNA"/>
</dbReference>
<evidence type="ECO:0000256" key="1">
    <source>
        <dbReference type="ARBA" id="ARBA00004604"/>
    </source>
</evidence>
<dbReference type="Pfam" id="PF20645">
    <property type="entry name" value="Rrn7_cyclin_C"/>
    <property type="match status" value="1"/>
</dbReference>
<dbReference type="GO" id="GO:0042790">
    <property type="term" value="P:nucleolar large rRNA transcription by RNA polymerase I"/>
    <property type="evidence" value="ECO:0007669"/>
    <property type="project" value="TreeGrafter"/>
</dbReference>
<dbReference type="PANTHER" id="PTHR31576:SF2">
    <property type="entry name" value="TATA BOX-BINDING PROTEIN-ASSOCIATED FACTOR RNA POLYMERASE I SUBUNIT B"/>
    <property type="match status" value="1"/>
</dbReference>
<keyword evidence="7" id="KW-0238">DNA-binding</keyword>
<keyword evidence="14" id="KW-1185">Reference proteome</keyword>
<reference evidence="13" key="1">
    <citation type="submission" date="2021-06" db="EMBL/GenBank/DDBJ databases">
        <title>Comparative genomics, transcriptomics and evolutionary studies reveal genomic signatures of adaptation to plant cell wall in hemibiotrophic fungi.</title>
        <authorList>
            <consortium name="DOE Joint Genome Institute"/>
            <person name="Baroncelli R."/>
            <person name="Diaz J.F."/>
            <person name="Benocci T."/>
            <person name="Peng M."/>
            <person name="Battaglia E."/>
            <person name="Haridas S."/>
            <person name="Andreopoulos W."/>
            <person name="Labutti K."/>
            <person name="Pangilinan J."/>
            <person name="Floch G.L."/>
            <person name="Makela M.R."/>
            <person name="Henrissat B."/>
            <person name="Grigoriev I.V."/>
            <person name="Crouch J.A."/>
            <person name="De Vries R.P."/>
            <person name="Sukno S.A."/>
            <person name="Thon M.R."/>
        </authorList>
    </citation>
    <scope>NUCLEOTIDE SEQUENCE</scope>
    <source>
        <strain evidence="13">CBS 125086</strain>
    </source>
</reference>
<dbReference type="GO" id="GO:0070860">
    <property type="term" value="C:RNA polymerase I core factor complex"/>
    <property type="evidence" value="ECO:0007669"/>
    <property type="project" value="InterPro"/>
</dbReference>
<dbReference type="Pfam" id="PF11781">
    <property type="entry name" value="Zn_ribbon_RRN7"/>
    <property type="match status" value="1"/>
</dbReference>
<evidence type="ECO:0000256" key="9">
    <source>
        <dbReference type="ARBA" id="ARBA00023242"/>
    </source>
</evidence>
<dbReference type="GeneID" id="85441737"/>
<comment type="caution">
    <text evidence="13">The sequence shown here is derived from an EMBL/GenBank/DDBJ whole genome shotgun (WGS) entry which is preliminary data.</text>
</comment>